<proteinExistence type="predicted"/>
<keyword evidence="2" id="KW-1185">Reference proteome</keyword>
<reference evidence="1 2" key="1">
    <citation type="journal article" date="2009" name="Appl. Environ. Microbiol.">
        <title>Roseophage RDJL Phi1, infecting the aerobic anoxygenic phototrophic bacterium Roseobacter denitrificans OCh114.</title>
        <authorList>
            <person name="Zhang Y."/>
            <person name="Jiao N."/>
        </authorList>
    </citation>
    <scope>NUCLEOTIDE SEQUENCE [LARGE SCALE GENOMIC DNA]</scope>
</reference>
<accession>F4YXQ6</accession>
<dbReference type="KEGG" id="vg:10511782"/>
<reference evidence="1 2" key="2">
    <citation type="journal article" date="2011" name="Virol. J.">
        <title>Complete genome sequence of a marine roseophage provides evidence into the evolution of gene transfer agents in alphaproteobacteria.</title>
        <authorList>
            <person name="Huang S."/>
            <person name="Zhang Y."/>
            <person name="Chen F."/>
            <person name="Jiao N."/>
        </authorList>
    </citation>
    <scope>NUCLEOTIDE SEQUENCE [LARGE SCALE GENOMIC DNA]</scope>
</reference>
<sequence>MKKPIPIKAAERIAKMFGYDQVIIYARKVGDAPDGGEHMTTYGVNKEHCDAAAKIGDHLKYNVMGWERPNA</sequence>
<name>F4YXQ6_9CAUD</name>
<dbReference type="OrthoDB" id="38695at10239"/>
<protein>
    <submittedName>
        <fullName evidence="1">Uncharacterized protein</fullName>
    </submittedName>
</protein>
<dbReference type="EMBL" id="HM151342">
    <property type="protein sequence ID" value="ADK73446.1"/>
    <property type="molecule type" value="Genomic_DNA"/>
</dbReference>
<gene>
    <name evidence="1" type="ORF">RDJLphi1_gp45</name>
</gene>
<organism evidence="1 2">
    <name type="scientific">Roseobacter phage RDJL Phi 1</name>
    <dbReference type="NCBI Taxonomy" id="562742"/>
    <lineage>
        <taxon>Viruses</taxon>
        <taxon>Duplodnaviria</taxon>
        <taxon>Heunggongvirae</taxon>
        <taxon>Uroviricota</taxon>
        <taxon>Caudoviricetes</taxon>
        <taxon>Xiamenvirus</taxon>
        <taxon>Xiamenvirus RDJL1</taxon>
    </lineage>
</organism>
<evidence type="ECO:0000313" key="1">
    <source>
        <dbReference type="EMBL" id="ADK73446.1"/>
    </source>
</evidence>
<evidence type="ECO:0000313" key="2">
    <source>
        <dbReference type="Proteomes" id="UP000008742"/>
    </source>
</evidence>
<dbReference type="RefSeq" id="YP_004421813.1">
    <property type="nucleotide sequence ID" value="NC_015466.1"/>
</dbReference>
<dbReference type="GeneID" id="10511782"/>
<dbReference type="Proteomes" id="UP000008742">
    <property type="component" value="Segment"/>
</dbReference>